<proteinExistence type="predicted"/>
<evidence type="ECO:0000313" key="1">
    <source>
        <dbReference type="EMBL" id="KAH6944171.1"/>
    </source>
</evidence>
<protein>
    <submittedName>
        <fullName evidence="1">Uncharacterized protein</fullName>
    </submittedName>
</protein>
<name>A0ACB7TD42_HYAAI</name>
<keyword evidence="2" id="KW-1185">Reference proteome</keyword>
<sequence length="99" mass="10951">MPKSGRKLSHRKRKARGETSDEESSPNAHHRKNTGAVNDTEAAVQRETPSRGESHGVVTRSISVRHDTRTVHYVCGGKLEQVELKIPVIELEDILAAES</sequence>
<dbReference type="EMBL" id="CM023481">
    <property type="protein sequence ID" value="KAH6944171.1"/>
    <property type="molecule type" value="Genomic_DNA"/>
</dbReference>
<comment type="caution">
    <text evidence="1">The sequence shown here is derived from an EMBL/GenBank/DDBJ whole genome shotgun (WGS) entry which is preliminary data.</text>
</comment>
<gene>
    <name evidence="1" type="ORF">HPB50_002238</name>
</gene>
<dbReference type="Proteomes" id="UP000821845">
    <property type="component" value="Chromosome 1"/>
</dbReference>
<accession>A0ACB7TD42</accession>
<organism evidence="1 2">
    <name type="scientific">Hyalomma asiaticum</name>
    <name type="common">Tick</name>
    <dbReference type="NCBI Taxonomy" id="266040"/>
    <lineage>
        <taxon>Eukaryota</taxon>
        <taxon>Metazoa</taxon>
        <taxon>Ecdysozoa</taxon>
        <taxon>Arthropoda</taxon>
        <taxon>Chelicerata</taxon>
        <taxon>Arachnida</taxon>
        <taxon>Acari</taxon>
        <taxon>Parasitiformes</taxon>
        <taxon>Ixodida</taxon>
        <taxon>Ixodoidea</taxon>
        <taxon>Ixodidae</taxon>
        <taxon>Hyalomminae</taxon>
        <taxon>Hyalomma</taxon>
    </lineage>
</organism>
<reference evidence="1" key="1">
    <citation type="submission" date="2020-05" db="EMBL/GenBank/DDBJ databases">
        <title>Large-scale comparative analyses of tick genomes elucidate their genetic diversity and vector capacities.</title>
        <authorList>
            <person name="Jia N."/>
            <person name="Wang J."/>
            <person name="Shi W."/>
            <person name="Du L."/>
            <person name="Sun Y."/>
            <person name="Zhan W."/>
            <person name="Jiang J."/>
            <person name="Wang Q."/>
            <person name="Zhang B."/>
            <person name="Ji P."/>
            <person name="Sakyi L.B."/>
            <person name="Cui X."/>
            <person name="Yuan T."/>
            <person name="Jiang B."/>
            <person name="Yang W."/>
            <person name="Lam T.T.-Y."/>
            <person name="Chang Q."/>
            <person name="Ding S."/>
            <person name="Wang X."/>
            <person name="Zhu J."/>
            <person name="Ruan X."/>
            <person name="Zhao L."/>
            <person name="Wei J."/>
            <person name="Que T."/>
            <person name="Du C."/>
            <person name="Cheng J."/>
            <person name="Dai P."/>
            <person name="Han X."/>
            <person name="Huang E."/>
            <person name="Gao Y."/>
            <person name="Liu J."/>
            <person name="Shao H."/>
            <person name="Ye R."/>
            <person name="Li L."/>
            <person name="Wei W."/>
            <person name="Wang X."/>
            <person name="Wang C."/>
            <person name="Yang T."/>
            <person name="Huo Q."/>
            <person name="Li W."/>
            <person name="Guo W."/>
            <person name="Chen H."/>
            <person name="Zhou L."/>
            <person name="Ni X."/>
            <person name="Tian J."/>
            <person name="Zhou Y."/>
            <person name="Sheng Y."/>
            <person name="Liu T."/>
            <person name="Pan Y."/>
            <person name="Xia L."/>
            <person name="Li J."/>
            <person name="Zhao F."/>
            <person name="Cao W."/>
        </authorList>
    </citation>
    <scope>NUCLEOTIDE SEQUENCE</scope>
    <source>
        <strain evidence="1">Hyas-2018</strain>
    </source>
</reference>
<evidence type="ECO:0000313" key="2">
    <source>
        <dbReference type="Proteomes" id="UP000821845"/>
    </source>
</evidence>